<dbReference type="PANTHER" id="PTHR30055:SF226">
    <property type="entry name" value="HTH-TYPE TRANSCRIPTIONAL REGULATOR PKSA"/>
    <property type="match status" value="1"/>
</dbReference>
<dbReference type="EMBL" id="FOUY01000034">
    <property type="protein sequence ID" value="SFO16841.1"/>
    <property type="molecule type" value="Genomic_DNA"/>
</dbReference>
<dbReference type="SUPFAM" id="SSF46689">
    <property type="entry name" value="Homeodomain-like"/>
    <property type="match status" value="1"/>
</dbReference>
<sequence>MAESASFREDVRALLRDRALDAAREITSTEGWSALTMGAVATRVGISRQHLYNELGTKQALGAAMVNRETALFLEGILARLREHPADPVEGVVAAVGHALVDGSTNALLTAILAADGAGGESLLPLLTARPHAVLGWASERITTAMTELYAGRAGSAEDLEACVDGIVRLVLSHLTQPSAPPEVAVRQARWLVHGLLGVAGGS</sequence>
<reference evidence="4 5" key="1">
    <citation type="submission" date="2016-10" db="EMBL/GenBank/DDBJ databases">
        <authorList>
            <person name="de Groot N.N."/>
        </authorList>
    </citation>
    <scope>NUCLEOTIDE SEQUENCE [LARGE SCALE GENOMIC DNA]</scope>
    <source>
        <strain evidence="4 5">CGMCC 4.1877</strain>
    </source>
</reference>
<evidence type="ECO:0000256" key="1">
    <source>
        <dbReference type="ARBA" id="ARBA00023125"/>
    </source>
</evidence>
<dbReference type="RefSeq" id="WP_093350930.1">
    <property type="nucleotide sequence ID" value="NZ_FOUY01000034.1"/>
</dbReference>
<dbReference type="AlphaFoldDB" id="A0A1I5F0L4"/>
<dbReference type="PROSITE" id="PS50977">
    <property type="entry name" value="HTH_TETR_2"/>
    <property type="match status" value="1"/>
</dbReference>
<dbReference type="InterPro" id="IPR040611">
    <property type="entry name" value="AlkX_C"/>
</dbReference>
<name>A0A1I5F0L4_PSUAM</name>
<dbReference type="Pfam" id="PF18556">
    <property type="entry name" value="TetR_C_35"/>
    <property type="match status" value="1"/>
</dbReference>
<organism evidence="4 5">
    <name type="scientific">Pseudonocardia ammonioxydans</name>
    <dbReference type="NCBI Taxonomy" id="260086"/>
    <lineage>
        <taxon>Bacteria</taxon>
        <taxon>Bacillati</taxon>
        <taxon>Actinomycetota</taxon>
        <taxon>Actinomycetes</taxon>
        <taxon>Pseudonocardiales</taxon>
        <taxon>Pseudonocardiaceae</taxon>
        <taxon>Pseudonocardia</taxon>
    </lineage>
</organism>
<dbReference type="GO" id="GO:0003700">
    <property type="term" value="F:DNA-binding transcription factor activity"/>
    <property type="evidence" value="ECO:0007669"/>
    <property type="project" value="TreeGrafter"/>
</dbReference>
<protein>
    <submittedName>
        <fullName evidence="4">Transcriptional regulator, TetR family</fullName>
    </submittedName>
</protein>
<dbReference type="GO" id="GO:0000976">
    <property type="term" value="F:transcription cis-regulatory region binding"/>
    <property type="evidence" value="ECO:0007669"/>
    <property type="project" value="TreeGrafter"/>
</dbReference>
<feature type="domain" description="HTH tetR-type" evidence="3">
    <location>
        <begin position="13"/>
        <end position="73"/>
    </location>
</feature>
<dbReference type="STRING" id="260086.SAMN05216207_10343"/>
<dbReference type="InterPro" id="IPR009057">
    <property type="entry name" value="Homeodomain-like_sf"/>
</dbReference>
<gene>
    <name evidence="4" type="ORF">SAMN05216207_10343</name>
</gene>
<dbReference type="Proteomes" id="UP000199614">
    <property type="component" value="Unassembled WGS sequence"/>
</dbReference>
<dbReference type="InterPro" id="IPR050109">
    <property type="entry name" value="HTH-type_TetR-like_transc_reg"/>
</dbReference>
<keyword evidence="5" id="KW-1185">Reference proteome</keyword>
<accession>A0A1I5F0L4</accession>
<dbReference type="PANTHER" id="PTHR30055">
    <property type="entry name" value="HTH-TYPE TRANSCRIPTIONAL REGULATOR RUTR"/>
    <property type="match status" value="1"/>
</dbReference>
<keyword evidence="1 2" id="KW-0238">DNA-binding</keyword>
<dbReference type="Gene3D" id="1.10.357.10">
    <property type="entry name" value="Tetracycline Repressor, domain 2"/>
    <property type="match status" value="1"/>
</dbReference>
<dbReference type="Pfam" id="PF00440">
    <property type="entry name" value="TetR_N"/>
    <property type="match status" value="1"/>
</dbReference>
<evidence type="ECO:0000313" key="4">
    <source>
        <dbReference type="EMBL" id="SFO16841.1"/>
    </source>
</evidence>
<evidence type="ECO:0000256" key="2">
    <source>
        <dbReference type="PROSITE-ProRule" id="PRU00335"/>
    </source>
</evidence>
<evidence type="ECO:0000259" key="3">
    <source>
        <dbReference type="PROSITE" id="PS50977"/>
    </source>
</evidence>
<evidence type="ECO:0000313" key="5">
    <source>
        <dbReference type="Proteomes" id="UP000199614"/>
    </source>
</evidence>
<dbReference type="OrthoDB" id="4371863at2"/>
<feature type="DNA-binding region" description="H-T-H motif" evidence="2">
    <location>
        <begin position="36"/>
        <end position="55"/>
    </location>
</feature>
<dbReference type="InterPro" id="IPR001647">
    <property type="entry name" value="HTH_TetR"/>
</dbReference>
<proteinExistence type="predicted"/>